<organism evidence="1 2">
    <name type="scientific">Acetobacter tropicalis</name>
    <dbReference type="NCBI Taxonomy" id="104102"/>
    <lineage>
        <taxon>Bacteria</taxon>
        <taxon>Pseudomonadati</taxon>
        <taxon>Pseudomonadota</taxon>
        <taxon>Alphaproteobacteria</taxon>
        <taxon>Acetobacterales</taxon>
        <taxon>Acetobacteraceae</taxon>
        <taxon>Acetobacter</taxon>
    </lineage>
</organism>
<name>A0A511FSH5_9PROT</name>
<evidence type="ECO:0000313" key="1">
    <source>
        <dbReference type="EMBL" id="GEL51893.1"/>
    </source>
</evidence>
<gene>
    <name evidence="1" type="ORF">ATR01nite_29680</name>
</gene>
<proteinExistence type="predicted"/>
<evidence type="ECO:0000313" key="2">
    <source>
        <dbReference type="Proteomes" id="UP000321800"/>
    </source>
</evidence>
<comment type="caution">
    <text evidence="1">The sequence shown here is derived from an EMBL/GenBank/DDBJ whole genome shotgun (WGS) entry which is preliminary data.</text>
</comment>
<dbReference type="RefSeq" id="WP_145912752.1">
    <property type="nucleotide sequence ID" value="NZ_BJVR01000094.1"/>
</dbReference>
<dbReference type="EMBL" id="BJVR01000094">
    <property type="protein sequence ID" value="GEL51893.1"/>
    <property type="molecule type" value="Genomic_DNA"/>
</dbReference>
<accession>A0A511FSH5</accession>
<sequence>MPFEINLENVTQQASLSDVVDYFSSCSNVDRDTLTNGAHVLKSLANNERFLSEIITQEVKLLCKNQINNPYSGQSYLLHRGEKFFIRAAFWPCVKNNLFINNGAETFFYDVPHDHNFDFLTVGYSGPGYASDFYEYDADSRIGFNGEHINTKYVGRHILEKGKIILYRKSFDIHSQLAPEDFSISLNIITDNHRELLETPQLMMNREITECEYISNRSSIIHLCNMALALGAESTEIIEEISQKHRLEWVRFSAYDALAGSDTNIAEKVWEKASRDSSSKIREIARKTLNCISGDLGK</sequence>
<dbReference type="AlphaFoldDB" id="A0A511FSH5"/>
<dbReference type="Proteomes" id="UP000321800">
    <property type="component" value="Unassembled WGS sequence"/>
</dbReference>
<protein>
    <submittedName>
        <fullName evidence="1">Uncharacterized protein</fullName>
    </submittedName>
</protein>
<reference evidence="1 2" key="1">
    <citation type="submission" date="2019-07" db="EMBL/GenBank/DDBJ databases">
        <title>Whole genome shotgun sequence of Acetobacter tropicalis NBRC 16470.</title>
        <authorList>
            <person name="Hosoyama A."/>
            <person name="Uohara A."/>
            <person name="Ohji S."/>
            <person name="Ichikawa N."/>
        </authorList>
    </citation>
    <scope>NUCLEOTIDE SEQUENCE [LARGE SCALE GENOMIC DNA]</scope>
    <source>
        <strain evidence="1 2">NBRC 16470</strain>
    </source>
</reference>